<evidence type="ECO:0000313" key="11">
    <source>
        <dbReference type="Proteomes" id="UP000007488"/>
    </source>
</evidence>
<evidence type="ECO:0000256" key="1">
    <source>
        <dbReference type="ARBA" id="ARBA00022490"/>
    </source>
</evidence>
<keyword evidence="11" id="KW-1185">Reference proteome</keyword>
<keyword evidence="4 7" id="KW-0808">Transferase</keyword>
<reference evidence="10 11" key="1">
    <citation type="journal article" date="2011" name="Stand. Genomic Sci.">
        <title>Complete genome sequence of Syntrophobotulus glycolicus type strain (FlGlyR).</title>
        <authorList>
            <person name="Han C."/>
            <person name="Mwirichia R."/>
            <person name="Chertkov O."/>
            <person name="Held B."/>
            <person name="Lapidus A."/>
            <person name="Nolan M."/>
            <person name="Lucas S."/>
            <person name="Hammon N."/>
            <person name="Deshpande S."/>
            <person name="Cheng J.F."/>
            <person name="Tapia R."/>
            <person name="Goodwin L."/>
            <person name="Pitluck S."/>
            <person name="Huntemann M."/>
            <person name="Liolios K."/>
            <person name="Ivanova N."/>
            <person name="Pagani I."/>
            <person name="Mavromatis K."/>
            <person name="Ovchinikova G."/>
            <person name="Pati A."/>
            <person name="Chen A."/>
            <person name="Palaniappan K."/>
            <person name="Land M."/>
            <person name="Hauser L."/>
            <person name="Brambilla E.M."/>
            <person name="Rohde M."/>
            <person name="Spring S."/>
            <person name="Sikorski J."/>
            <person name="Goker M."/>
            <person name="Woyke T."/>
            <person name="Bristow J."/>
            <person name="Eisen J.A."/>
            <person name="Markowitz V."/>
            <person name="Hugenholtz P."/>
            <person name="Kyrpides N.C."/>
            <person name="Klenk H.P."/>
            <person name="Detter J.C."/>
        </authorList>
    </citation>
    <scope>NUCLEOTIDE SEQUENCE [LARGE SCALE GENOMIC DNA]</scope>
    <source>
        <strain evidence="11">DSM 8271 / FlGlyR</strain>
    </source>
</reference>
<feature type="domain" description="Ribosomal RNA adenine methylase transferase N-terminal" evidence="9">
    <location>
        <begin position="42"/>
        <end position="212"/>
    </location>
</feature>
<comment type="function">
    <text evidence="7">Specifically dimethylates two adjacent adenosines (A1518 and A1519) in the loop of a conserved hairpin near the 3'-end of 16S rRNA in the 30S particle. May play a critical role in biogenesis of 30S subunits.</text>
</comment>
<dbReference type="GO" id="GO:0052908">
    <property type="term" value="F:16S rRNA (adenine(1518)-N(6)/adenine(1519)-N(6))-dimethyltransferase activity"/>
    <property type="evidence" value="ECO:0007669"/>
    <property type="project" value="UniProtKB-EC"/>
</dbReference>
<evidence type="ECO:0000256" key="7">
    <source>
        <dbReference type="HAMAP-Rule" id="MF_00607"/>
    </source>
</evidence>
<evidence type="ECO:0000256" key="8">
    <source>
        <dbReference type="PROSITE-ProRule" id="PRU01026"/>
    </source>
</evidence>
<dbReference type="EMBL" id="CP002547">
    <property type="protein sequence ID" value="ADY54556.1"/>
    <property type="molecule type" value="Genomic_DNA"/>
</dbReference>
<reference evidence="11" key="2">
    <citation type="submission" date="2011-02" db="EMBL/GenBank/DDBJ databases">
        <title>The complete genome of Syntrophobotulus glycolicus DSM 8271.</title>
        <authorList>
            <person name="Lucas S."/>
            <person name="Copeland A."/>
            <person name="Lapidus A."/>
            <person name="Bruce D."/>
            <person name="Goodwin L."/>
            <person name="Pitluck S."/>
            <person name="Kyrpides N."/>
            <person name="Mavromatis K."/>
            <person name="Pagani I."/>
            <person name="Ivanova N."/>
            <person name="Mikhailova N."/>
            <person name="Chertkov O."/>
            <person name="Held B."/>
            <person name="Detter J.C."/>
            <person name="Tapia R."/>
            <person name="Han C."/>
            <person name="Land M."/>
            <person name="Hauser L."/>
            <person name="Markowitz V."/>
            <person name="Cheng J.-F."/>
            <person name="Hugenholtz P."/>
            <person name="Woyke T."/>
            <person name="Wu D."/>
            <person name="Spring S."/>
            <person name="Schroeder M."/>
            <person name="Brambilla E."/>
            <person name="Klenk H.-P."/>
            <person name="Eisen J.A."/>
        </authorList>
    </citation>
    <scope>NUCLEOTIDE SEQUENCE [LARGE SCALE GENOMIC DNA]</scope>
    <source>
        <strain evidence="11">DSM 8271 / FlGlyR</strain>
    </source>
</reference>
<dbReference type="PROSITE" id="PS01131">
    <property type="entry name" value="RRNA_A_DIMETH"/>
    <property type="match status" value="1"/>
</dbReference>
<dbReference type="CDD" id="cd02440">
    <property type="entry name" value="AdoMet_MTases"/>
    <property type="match status" value="1"/>
</dbReference>
<feature type="binding site" evidence="7 8">
    <location>
        <position position="62"/>
    </location>
    <ligand>
        <name>S-adenosyl-L-methionine</name>
        <dbReference type="ChEBI" id="CHEBI:59789"/>
    </ligand>
</feature>
<gene>
    <name evidence="7" type="primary">rsmA</name>
    <name evidence="7" type="synonym">ksgA</name>
    <name evidence="10" type="ordered locus">Sgly_0185</name>
</gene>
<comment type="subcellular location">
    <subcellularLocation>
        <location evidence="7">Cytoplasm</location>
    </subcellularLocation>
</comment>
<dbReference type="HOGENOM" id="CLU_041220_0_1_9"/>
<comment type="similarity">
    <text evidence="7">Belongs to the class I-like SAM-binding methyltransferase superfamily. rRNA adenine N(6)-methyltransferase family. RsmA subfamily.</text>
</comment>
<dbReference type="RefSeq" id="WP_013623427.1">
    <property type="nucleotide sequence ID" value="NC_015172.1"/>
</dbReference>
<dbReference type="GO" id="GO:0005829">
    <property type="term" value="C:cytosol"/>
    <property type="evidence" value="ECO:0007669"/>
    <property type="project" value="TreeGrafter"/>
</dbReference>
<dbReference type="InterPro" id="IPR023165">
    <property type="entry name" value="rRNA_Ade_diMease-like_C"/>
</dbReference>
<dbReference type="EC" id="2.1.1.182" evidence="7"/>
<dbReference type="InterPro" id="IPR011530">
    <property type="entry name" value="rRNA_adenine_dimethylase"/>
</dbReference>
<evidence type="ECO:0000259" key="9">
    <source>
        <dbReference type="SMART" id="SM00650"/>
    </source>
</evidence>
<feature type="binding site" evidence="7 8">
    <location>
        <position position="35"/>
    </location>
    <ligand>
        <name>S-adenosyl-L-methionine</name>
        <dbReference type="ChEBI" id="CHEBI:59789"/>
    </ligand>
</feature>
<dbReference type="SUPFAM" id="SSF53335">
    <property type="entry name" value="S-adenosyl-L-methionine-dependent methyltransferases"/>
    <property type="match status" value="1"/>
</dbReference>
<dbReference type="OrthoDB" id="9814755at2"/>
<protein>
    <recommendedName>
        <fullName evidence="7">Ribosomal RNA small subunit methyltransferase A</fullName>
        <ecNumber evidence="7">2.1.1.182</ecNumber>
    </recommendedName>
    <alternativeName>
        <fullName evidence="7">16S rRNA (adenine(1518)-N(6)/adenine(1519)-N(6))-dimethyltransferase</fullName>
    </alternativeName>
    <alternativeName>
        <fullName evidence="7">16S rRNA dimethyladenosine transferase</fullName>
    </alternativeName>
    <alternativeName>
        <fullName evidence="7">16S rRNA dimethylase</fullName>
    </alternativeName>
    <alternativeName>
        <fullName evidence="7">S-adenosylmethionine-6-N', N'-adenosyl(rRNA) dimethyltransferase</fullName>
    </alternativeName>
</protein>
<dbReference type="InterPro" id="IPR029063">
    <property type="entry name" value="SAM-dependent_MTases_sf"/>
</dbReference>
<dbReference type="Proteomes" id="UP000007488">
    <property type="component" value="Chromosome"/>
</dbReference>
<keyword evidence="3 7" id="KW-0489">Methyltransferase</keyword>
<accession>F0SW70</accession>
<dbReference type="Pfam" id="PF00398">
    <property type="entry name" value="RrnaAD"/>
    <property type="match status" value="1"/>
</dbReference>
<keyword evidence="6 7" id="KW-0694">RNA-binding</keyword>
<comment type="catalytic activity">
    <reaction evidence="7">
        <text>adenosine(1518)/adenosine(1519) in 16S rRNA + 4 S-adenosyl-L-methionine = N(6)-dimethyladenosine(1518)/N(6)-dimethyladenosine(1519) in 16S rRNA + 4 S-adenosyl-L-homocysteine + 4 H(+)</text>
        <dbReference type="Rhea" id="RHEA:19609"/>
        <dbReference type="Rhea" id="RHEA-COMP:10232"/>
        <dbReference type="Rhea" id="RHEA-COMP:10233"/>
        <dbReference type="ChEBI" id="CHEBI:15378"/>
        <dbReference type="ChEBI" id="CHEBI:57856"/>
        <dbReference type="ChEBI" id="CHEBI:59789"/>
        <dbReference type="ChEBI" id="CHEBI:74411"/>
        <dbReference type="ChEBI" id="CHEBI:74493"/>
        <dbReference type="EC" id="2.1.1.182"/>
    </reaction>
</comment>
<dbReference type="Gene3D" id="1.10.8.100">
    <property type="entry name" value="Ribosomal RNA adenine dimethylase-like, domain 2"/>
    <property type="match status" value="1"/>
</dbReference>
<keyword evidence="5 7" id="KW-0949">S-adenosyl-L-methionine</keyword>
<dbReference type="GO" id="GO:0003723">
    <property type="term" value="F:RNA binding"/>
    <property type="evidence" value="ECO:0007669"/>
    <property type="project" value="UniProtKB-UniRule"/>
</dbReference>
<feature type="binding site" evidence="7 8">
    <location>
        <position position="37"/>
    </location>
    <ligand>
        <name>S-adenosyl-L-methionine</name>
        <dbReference type="ChEBI" id="CHEBI:59789"/>
    </ligand>
</feature>
<keyword evidence="2 7" id="KW-0698">rRNA processing</keyword>
<evidence type="ECO:0000256" key="4">
    <source>
        <dbReference type="ARBA" id="ARBA00022679"/>
    </source>
</evidence>
<evidence type="ECO:0000256" key="2">
    <source>
        <dbReference type="ARBA" id="ARBA00022552"/>
    </source>
</evidence>
<dbReference type="InterPro" id="IPR001737">
    <property type="entry name" value="KsgA/Erm"/>
</dbReference>
<evidence type="ECO:0000256" key="3">
    <source>
        <dbReference type="ARBA" id="ARBA00022603"/>
    </source>
</evidence>
<evidence type="ECO:0000256" key="5">
    <source>
        <dbReference type="ARBA" id="ARBA00022691"/>
    </source>
</evidence>
<evidence type="ECO:0000256" key="6">
    <source>
        <dbReference type="ARBA" id="ARBA00022884"/>
    </source>
</evidence>
<dbReference type="SMART" id="SM00650">
    <property type="entry name" value="rADc"/>
    <property type="match status" value="1"/>
</dbReference>
<feature type="binding site" evidence="7 8">
    <location>
        <position position="127"/>
    </location>
    <ligand>
        <name>S-adenosyl-L-methionine</name>
        <dbReference type="ChEBI" id="CHEBI:59789"/>
    </ligand>
</feature>
<sequence length="297" mass="33295">MNNSSKDLKRKETLLQYTKRVLRGGKTIRKSLGQNFLVSAEVVESIVAAIGENHFWPVVEIGSGPGGLTRALAEKVDQLWAVELDQENVEILREEMPPEKVKILQADALKLNLEELWGKQKGWLVGNLPYYITNPLLMHFLEQSSNLFGMIVMVQKEVAERMTAKPGGKEYGILSIAVQLAADARILFEVPPTSFHPQPKVTSAVVRLDIRPFPDFDCERDEFFRIVKAAFAQRRKTLANALSAGLHISKEEVITALGKAGLEGKRRAETLSIADFQEVTRQMTGRKQVSEKNRQSD</sequence>
<feature type="binding site" evidence="7 8">
    <location>
        <position position="83"/>
    </location>
    <ligand>
        <name>S-adenosyl-L-methionine</name>
        <dbReference type="ChEBI" id="CHEBI:59789"/>
    </ligand>
</feature>
<proteinExistence type="inferred from homology"/>
<feature type="binding site" evidence="7 8">
    <location>
        <position position="107"/>
    </location>
    <ligand>
        <name>S-adenosyl-L-methionine</name>
        <dbReference type="ChEBI" id="CHEBI:59789"/>
    </ligand>
</feature>
<dbReference type="PANTHER" id="PTHR11727">
    <property type="entry name" value="DIMETHYLADENOSINE TRANSFERASE"/>
    <property type="match status" value="1"/>
</dbReference>
<keyword evidence="1 7" id="KW-0963">Cytoplasm</keyword>
<dbReference type="HAMAP" id="MF_00607">
    <property type="entry name" value="16SrRNA_methyltr_A"/>
    <property type="match status" value="1"/>
</dbReference>
<dbReference type="eggNOG" id="COG0030">
    <property type="taxonomic scope" value="Bacteria"/>
</dbReference>
<dbReference type="NCBIfam" id="TIGR00755">
    <property type="entry name" value="ksgA"/>
    <property type="match status" value="1"/>
</dbReference>
<dbReference type="KEGG" id="sgy:Sgly_0185"/>
<dbReference type="PANTHER" id="PTHR11727:SF7">
    <property type="entry name" value="DIMETHYLADENOSINE TRANSFERASE-RELATED"/>
    <property type="match status" value="1"/>
</dbReference>
<name>F0SW70_SYNGF</name>
<dbReference type="PROSITE" id="PS51689">
    <property type="entry name" value="SAM_RNA_A_N6_MT"/>
    <property type="match status" value="1"/>
</dbReference>
<organism evidence="10 11">
    <name type="scientific">Syntrophobotulus glycolicus (strain DSM 8271 / FlGlyR)</name>
    <dbReference type="NCBI Taxonomy" id="645991"/>
    <lineage>
        <taxon>Bacteria</taxon>
        <taxon>Bacillati</taxon>
        <taxon>Bacillota</taxon>
        <taxon>Clostridia</taxon>
        <taxon>Eubacteriales</taxon>
        <taxon>Desulfitobacteriaceae</taxon>
        <taxon>Syntrophobotulus</taxon>
    </lineage>
</organism>
<dbReference type="Gene3D" id="3.40.50.150">
    <property type="entry name" value="Vaccinia Virus protein VP39"/>
    <property type="match status" value="1"/>
</dbReference>
<dbReference type="InterPro" id="IPR020596">
    <property type="entry name" value="rRNA_Ade_Mease_Trfase_CS"/>
</dbReference>
<dbReference type="AlphaFoldDB" id="F0SW70"/>
<dbReference type="STRING" id="645991.Sgly_0185"/>
<dbReference type="InterPro" id="IPR020598">
    <property type="entry name" value="rRNA_Ade_methylase_Trfase_N"/>
</dbReference>
<evidence type="ECO:0000313" key="10">
    <source>
        <dbReference type="EMBL" id="ADY54556.1"/>
    </source>
</evidence>